<organism evidence="4 5">
    <name type="scientific">Rotaria magnacalcarata</name>
    <dbReference type="NCBI Taxonomy" id="392030"/>
    <lineage>
        <taxon>Eukaryota</taxon>
        <taxon>Metazoa</taxon>
        <taxon>Spiralia</taxon>
        <taxon>Gnathifera</taxon>
        <taxon>Rotifera</taxon>
        <taxon>Eurotatoria</taxon>
        <taxon>Bdelloidea</taxon>
        <taxon>Philodinida</taxon>
        <taxon>Philodinidae</taxon>
        <taxon>Rotaria</taxon>
    </lineage>
</organism>
<evidence type="ECO:0000313" key="5">
    <source>
        <dbReference type="Proteomes" id="UP000681720"/>
    </source>
</evidence>
<comment type="caution">
    <text evidence="4">The sequence shown here is derived from an EMBL/GenBank/DDBJ whole genome shotgun (WGS) entry which is preliminary data.</text>
</comment>
<proteinExistence type="predicted"/>
<dbReference type="EMBL" id="CAJOBJ010356862">
    <property type="protein sequence ID" value="CAF5215203.1"/>
    <property type="molecule type" value="Genomic_DNA"/>
</dbReference>
<evidence type="ECO:0008006" key="6">
    <source>
        <dbReference type="Google" id="ProtNLM"/>
    </source>
</evidence>
<dbReference type="PANTHER" id="PTHR45641:SF19">
    <property type="entry name" value="NEPHROCYSTIN-3"/>
    <property type="match status" value="1"/>
</dbReference>
<dbReference type="SUPFAM" id="SSF48452">
    <property type="entry name" value="TPR-like"/>
    <property type="match status" value="1"/>
</dbReference>
<dbReference type="PROSITE" id="PS50293">
    <property type="entry name" value="TPR_REGION"/>
    <property type="match status" value="1"/>
</dbReference>
<evidence type="ECO:0000256" key="1">
    <source>
        <dbReference type="ARBA" id="ARBA00022737"/>
    </source>
</evidence>
<keyword evidence="2 3" id="KW-0802">TPR repeat</keyword>
<evidence type="ECO:0000256" key="2">
    <source>
        <dbReference type="ARBA" id="ARBA00022803"/>
    </source>
</evidence>
<evidence type="ECO:0000313" key="4">
    <source>
        <dbReference type="EMBL" id="CAF5215203.1"/>
    </source>
</evidence>
<feature type="non-terminal residue" evidence="4">
    <location>
        <position position="68"/>
    </location>
</feature>
<dbReference type="InterPro" id="IPR019734">
    <property type="entry name" value="TPR_rpt"/>
</dbReference>
<dbReference type="Proteomes" id="UP000681720">
    <property type="component" value="Unassembled WGS sequence"/>
</dbReference>
<name>A0A8S3J762_9BILA</name>
<dbReference type="PROSITE" id="PS50005">
    <property type="entry name" value="TPR"/>
    <property type="match status" value="1"/>
</dbReference>
<feature type="repeat" description="TPR" evidence="3">
    <location>
        <begin position="1"/>
        <end position="28"/>
    </location>
</feature>
<dbReference type="PANTHER" id="PTHR45641">
    <property type="entry name" value="TETRATRICOPEPTIDE REPEAT PROTEIN (AFU_ORTHOLOGUE AFUA_6G03870)"/>
    <property type="match status" value="1"/>
</dbReference>
<dbReference type="AlphaFoldDB" id="A0A8S3J762"/>
<keyword evidence="1" id="KW-0677">Repeat</keyword>
<gene>
    <name evidence="4" type="ORF">GIL414_LOCUS81237</name>
</gene>
<dbReference type="Pfam" id="PF13424">
    <property type="entry name" value="TPR_12"/>
    <property type="match status" value="1"/>
</dbReference>
<dbReference type="InterPro" id="IPR011990">
    <property type="entry name" value="TPR-like_helical_dom_sf"/>
</dbReference>
<dbReference type="Gene3D" id="1.25.40.10">
    <property type="entry name" value="Tetratricopeptide repeat domain"/>
    <property type="match status" value="1"/>
</dbReference>
<reference evidence="4" key="1">
    <citation type="submission" date="2021-02" db="EMBL/GenBank/DDBJ databases">
        <authorList>
            <person name="Nowell W R."/>
        </authorList>
    </citation>
    <scope>NUCLEOTIDE SEQUENCE</scope>
</reference>
<protein>
    <recommendedName>
        <fullName evidence="6">Tetratricopeptide repeat protein</fullName>
    </recommendedName>
</protein>
<evidence type="ECO:0000256" key="3">
    <source>
        <dbReference type="PROSITE-ProRule" id="PRU00339"/>
    </source>
</evidence>
<sequence>MGEVYQCLGEYDTALEYYERALEIYKKSLPSEHIEIAIVLVNKGSIKEEKADLQTALPFYKKRLTFAL</sequence>
<accession>A0A8S3J762</accession>